<proteinExistence type="predicted"/>
<dbReference type="InterPro" id="IPR006527">
    <property type="entry name" value="F-box-assoc_dom_typ1"/>
</dbReference>
<dbReference type="AlphaFoldDB" id="A0AAD8JSU1"/>
<dbReference type="Gene3D" id="1.20.1280.50">
    <property type="match status" value="1"/>
</dbReference>
<comment type="caution">
    <text evidence="2">The sequence shown here is derived from an EMBL/GenBank/DDBJ whole genome shotgun (WGS) entry which is preliminary data.</text>
</comment>
<evidence type="ECO:0000313" key="2">
    <source>
        <dbReference type="EMBL" id="KAK1409253.1"/>
    </source>
</evidence>
<dbReference type="InterPro" id="IPR036047">
    <property type="entry name" value="F-box-like_dom_sf"/>
</dbReference>
<protein>
    <recommendedName>
        <fullName evidence="1">F-box domain-containing protein</fullName>
    </recommendedName>
</protein>
<dbReference type="InterPro" id="IPR050796">
    <property type="entry name" value="SCF_F-box_component"/>
</dbReference>
<dbReference type="InterPro" id="IPR011043">
    <property type="entry name" value="Gal_Oxase/kelch_b-propeller"/>
</dbReference>
<evidence type="ECO:0000259" key="1">
    <source>
        <dbReference type="SMART" id="SM00256"/>
    </source>
</evidence>
<dbReference type="Pfam" id="PF00646">
    <property type="entry name" value="F-box"/>
    <property type="match status" value="1"/>
</dbReference>
<dbReference type="SMART" id="SM00256">
    <property type="entry name" value="FBOX"/>
    <property type="match status" value="1"/>
</dbReference>
<dbReference type="NCBIfam" id="TIGR01640">
    <property type="entry name" value="F_box_assoc_1"/>
    <property type="match status" value="1"/>
</dbReference>
<feature type="domain" description="F-box" evidence="1">
    <location>
        <begin position="70"/>
        <end position="110"/>
    </location>
</feature>
<accession>A0AAD8JSU1</accession>
<reference evidence="2" key="1">
    <citation type="journal article" date="2023" name="bioRxiv">
        <title>Improved chromosome-level genome assembly for marigold (Tagetes erecta).</title>
        <authorList>
            <person name="Jiang F."/>
            <person name="Yuan L."/>
            <person name="Wang S."/>
            <person name="Wang H."/>
            <person name="Xu D."/>
            <person name="Wang A."/>
            <person name="Fan W."/>
        </authorList>
    </citation>
    <scope>NUCLEOTIDE SEQUENCE</scope>
    <source>
        <strain evidence="2">WSJ</strain>
        <tissue evidence="2">Leaf</tissue>
    </source>
</reference>
<evidence type="ECO:0000313" key="3">
    <source>
        <dbReference type="Proteomes" id="UP001229421"/>
    </source>
</evidence>
<dbReference type="Pfam" id="PF07734">
    <property type="entry name" value="FBA_1"/>
    <property type="match status" value="1"/>
</dbReference>
<dbReference type="PANTHER" id="PTHR31672:SF13">
    <property type="entry name" value="F-BOX PROTEIN CPR30-LIKE"/>
    <property type="match status" value="1"/>
</dbReference>
<name>A0AAD8JSU1_TARER</name>
<dbReference type="InterPro" id="IPR017451">
    <property type="entry name" value="F-box-assoc_interact_dom"/>
</dbReference>
<keyword evidence="3" id="KW-1185">Reference proteome</keyword>
<dbReference type="CDD" id="cd22157">
    <property type="entry name" value="F-box_AtFBW1-like"/>
    <property type="match status" value="1"/>
</dbReference>
<dbReference type="Proteomes" id="UP001229421">
    <property type="component" value="Unassembled WGS sequence"/>
</dbReference>
<dbReference type="InterPro" id="IPR001810">
    <property type="entry name" value="F-box_dom"/>
</dbReference>
<dbReference type="SUPFAM" id="SSF81383">
    <property type="entry name" value="F-box domain"/>
    <property type="match status" value="1"/>
</dbReference>
<gene>
    <name evidence="2" type="ORF">QVD17_35779</name>
</gene>
<dbReference type="PANTHER" id="PTHR31672">
    <property type="entry name" value="BNACNNG10540D PROTEIN"/>
    <property type="match status" value="1"/>
</dbReference>
<sequence length="445" mass="50893">MDLDDVRVSAEDVKDFRLILKTFTFSLLRGVCRLICRRMSHQRRWSNSGKQELSHIYSGIGCMANMDVYICDDVVRNILVRLPGRALLRSRCACKHWNDLISDPCFMKSRSRPMILFPFIQPMALIDDNVPAQDKTHSIVRNGSRSPQVQERETDFGIVGTLNGIVLLTLTQYPHSDCCELILYNPLTCASNMLLSMEPSSEVAFPSRVFGLFYAANKDDLKIVRLEVRENPNRLTYICDVFDIKTSSWSTSPQHLERDFHFLSHAATFLNGFLYWSTSSKELSCFGILVFNVNKMVFSKLEIPNGDECADPLLGSLDGCLCMVNCKIGSIRFDVWLMKQDQCSWMKAHSFTFGLEPNSFNLICILGNGKILMINDALQLVIYDTSKHSYKTLNGLTRDDDYNWRHLDFDPTTRDKGSSNFRYIHSIEYVESLVSPFDIMSLSFV</sequence>
<dbReference type="EMBL" id="JAUHHV010000010">
    <property type="protein sequence ID" value="KAK1409253.1"/>
    <property type="molecule type" value="Genomic_DNA"/>
</dbReference>
<organism evidence="2 3">
    <name type="scientific">Tagetes erecta</name>
    <name type="common">African marigold</name>
    <dbReference type="NCBI Taxonomy" id="13708"/>
    <lineage>
        <taxon>Eukaryota</taxon>
        <taxon>Viridiplantae</taxon>
        <taxon>Streptophyta</taxon>
        <taxon>Embryophyta</taxon>
        <taxon>Tracheophyta</taxon>
        <taxon>Spermatophyta</taxon>
        <taxon>Magnoliopsida</taxon>
        <taxon>eudicotyledons</taxon>
        <taxon>Gunneridae</taxon>
        <taxon>Pentapetalae</taxon>
        <taxon>asterids</taxon>
        <taxon>campanulids</taxon>
        <taxon>Asterales</taxon>
        <taxon>Asteraceae</taxon>
        <taxon>Asteroideae</taxon>
        <taxon>Heliantheae alliance</taxon>
        <taxon>Tageteae</taxon>
        <taxon>Tagetes</taxon>
    </lineage>
</organism>
<dbReference type="SUPFAM" id="SSF50965">
    <property type="entry name" value="Galactose oxidase, central domain"/>
    <property type="match status" value="1"/>
</dbReference>